<keyword evidence="8 19" id="KW-0732">Signal</keyword>
<sequence length="327" mass="35847">MASSHGNYYFSLILSVLVFAIVASSGLSQLTPDYYENSCPNALSTIKSVVKAAVKKERRMGASLLRLHFHDCFVNGCDGSILLDPTSTIESEKNALPNKNSVRGFEVVDEIKHAVDEACGNPIVSCADILAVAARDSVVALGGPTWDVRLGRRDSTTANPNGANTNLPAPFLDLPQLMKSFQDQGLDEKDLVALYGAHTIGSARCVTYRGHIYNDTNIDPKFANSLRYICPRDVGVGDDNLAPLDCTATKFDSQYYSDLINKKGLLHSDQEFFNGGPTDQLVKEYSYNSKAFFQDFANSMIKMGNIQPLTGEQGEIRANCRKVNNYY</sequence>
<dbReference type="PRINTS" id="PR00461">
    <property type="entry name" value="PLPEROXIDASE"/>
</dbReference>
<feature type="site" description="Transition state stabilizer" evidence="17">
    <location>
        <position position="66"/>
    </location>
</feature>
<comment type="catalytic activity">
    <reaction evidence="1 19">
        <text>2 a phenolic donor + H2O2 = 2 a phenolic radical donor + 2 H2O</text>
        <dbReference type="Rhea" id="RHEA:56136"/>
        <dbReference type="ChEBI" id="CHEBI:15377"/>
        <dbReference type="ChEBI" id="CHEBI:16240"/>
        <dbReference type="ChEBI" id="CHEBI:139520"/>
        <dbReference type="ChEBI" id="CHEBI:139521"/>
        <dbReference type="EC" id="1.11.1.7"/>
    </reaction>
</comment>
<keyword evidence="6 19" id="KW-0349">Heme</keyword>
<dbReference type="Gramene" id="arahy.Tifrunner.gnm2.ann2.Ah12g363700.1">
    <property type="protein sequence ID" value="arahy.Tifrunner.gnm2.ann2.Ah12g363700.1-CDS"/>
    <property type="gene ID" value="arahy.Tifrunner.gnm2.ann2.Ah12g363700"/>
</dbReference>
<feature type="binding site" evidence="16">
    <location>
        <position position="74"/>
    </location>
    <ligand>
        <name>Ca(2+)</name>
        <dbReference type="ChEBI" id="CHEBI:29108"/>
        <label>1</label>
    </ligand>
</feature>
<feature type="disulfide bond" evidence="18">
    <location>
        <begin position="126"/>
        <end position="320"/>
    </location>
</feature>
<dbReference type="GO" id="GO:0005576">
    <property type="term" value="C:extracellular region"/>
    <property type="evidence" value="ECO:0007669"/>
    <property type="project" value="UniProtKB-SubCell"/>
</dbReference>
<comment type="subcellular location">
    <subcellularLocation>
        <location evidence="3 19">Secreted</location>
    </subcellularLocation>
</comment>
<feature type="binding site" evidence="16">
    <location>
        <position position="78"/>
    </location>
    <ligand>
        <name>Ca(2+)</name>
        <dbReference type="ChEBI" id="CHEBI:29108"/>
        <label>1</label>
    </ligand>
</feature>
<feature type="chain" id="PRO_5018810427" description="Peroxidase" evidence="19">
    <location>
        <begin position="29"/>
        <end position="327"/>
    </location>
</feature>
<evidence type="ECO:0000256" key="18">
    <source>
        <dbReference type="PIRSR" id="PIRSR600823-5"/>
    </source>
</evidence>
<dbReference type="SMR" id="A0A445AL75"/>
<dbReference type="GO" id="GO:0046872">
    <property type="term" value="F:metal ion binding"/>
    <property type="evidence" value="ECO:0007669"/>
    <property type="project" value="UniProtKB-UniRule"/>
</dbReference>
<dbReference type="FunFam" id="1.10.520.10:FF:000009">
    <property type="entry name" value="Peroxidase"/>
    <property type="match status" value="1"/>
</dbReference>
<dbReference type="PRINTS" id="PR00458">
    <property type="entry name" value="PEROXIDASE"/>
</dbReference>
<evidence type="ECO:0000256" key="2">
    <source>
        <dbReference type="ARBA" id="ARBA00002322"/>
    </source>
</evidence>
<accession>A0A445AL75</accession>
<dbReference type="PROSITE" id="PS00436">
    <property type="entry name" value="PEROXIDASE_2"/>
    <property type="match status" value="1"/>
</dbReference>
<dbReference type="Gene3D" id="1.10.420.10">
    <property type="entry name" value="Peroxidase, domain 2"/>
    <property type="match status" value="1"/>
</dbReference>
<evidence type="ECO:0000256" key="6">
    <source>
        <dbReference type="ARBA" id="ARBA00022617"/>
    </source>
</evidence>
<dbReference type="STRING" id="3818.A0A445AL75"/>
<dbReference type="InterPro" id="IPR019794">
    <property type="entry name" value="Peroxidases_AS"/>
</dbReference>
<keyword evidence="13" id="KW-0325">Glycoprotein</keyword>
<feature type="binding site" evidence="16">
    <location>
        <position position="92"/>
    </location>
    <ligand>
        <name>Ca(2+)</name>
        <dbReference type="ChEBI" id="CHEBI:29108"/>
        <label>1</label>
    </ligand>
</feature>
<evidence type="ECO:0000313" key="22">
    <source>
        <dbReference type="Proteomes" id="UP000289738"/>
    </source>
</evidence>
<evidence type="ECO:0000256" key="4">
    <source>
        <dbReference type="ARBA" id="ARBA00012313"/>
    </source>
</evidence>
<dbReference type="Proteomes" id="UP000289738">
    <property type="component" value="Chromosome B02"/>
</dbReference>
<evidence type="ECO:0000256" key="11">
    <source>
        <dbReference type="ARBA" id="ARBA00023004"/>
    </source>
</evidence>
<keyword evidence="22" id="KW-1185">Reference proteome</keyword>
<dbReference type="InterPro" id="IPR000823">
    <property type="entry name" value="Peroxidase_pln"/>
</dbReference>
<evidence type="ECO:0000256" key="17">
    <source>
        <dbReference type="PIRSR" id="PIRSR600823-4"/>
    </source>
</evidence>
<evidence type="ECO:0000256" key="5">
    <source>
        <dbReference type="ARBA" id="ARBA00022559"/>
    </source>
</evidence>
<keyword evidence="7 16" id="KW-0479">Metal-binding</keyword>
<evidence type="ECO:0000256" key="12">
    <source>
        <dbReference type="ARBA" id="ARBA00023157"/>
    </source>
</evidence>
<comment type="cofactor">
    <cofactor evidence="16 19">
        <name>heme b</name>
        <dbReference type="ChEBI" id="CHEBI:60344"/>
    </cofactor>
    <text evidence="16 19">Binds 1 heme b (iron(II)-protoporphyrin IX) group per subunit.</text>
</comment>
<evidence type="ECO:0000256" key="8">
    <source>
        <dbReference type="ARBA" id="ARBA00022729"/>
    </source>
</evidence>
<feature type="binding site" evidence="16">
    <location>
        <position position="80"/>
    </location>
    <ligand>
        <name>Ca(2+)</name>
        <dbReference type="ChEBI" id="CHEBI:29108"/>
        <label>1</label>
    </ligand>
</feature>
<feature type="disulfide bond" evidence="18">
    <location>
        <begin position="205"/>
        <end position="230"/>
    </location>
</feature>
<dbReference type="CDD" id="cd00693">
    <property type="entry name" value="secretory_peroxidase"/>
    <property type="match status" value="1"/>
</dbReference>
<evidence type="ECO:0000256" key="1">
    <source>
        <dbReference type="ARBA" id="ARBA00000189"/>
    </source>
</evidence>
<dbReference type="GO" id="GO:0042744">
    <property type="term" value="P:hydrogen peroxide catabolic process"/>
    <property type="evidence" value="ECO:0007669"/>
    <property type="project" value="UniProtKB-KW"/>
</dbReference>
<keyword evidence="11 16" id="KW-0408">Iron</keyword>
<feature type="signal peptide" evidence="19">
    <location>
        <begin position="1"/>
        <end position="28"/>
    </location>
</feature>
<feature type="active site" description="Proton acceptor" evidence="14">
    <location>
        <position position="70"/>
    </location>
</feature>
<proteinExistence type="inferred from homology"/>
<feature type="binding site" evidence="16">
    <location>
        <position position="245"/>
    </location>
    <ligand>
        <name>Ca(2+)</name>
        <dbReference type="ChEBI" id="CHEBI:29108"/>
        <label>2</label>
    </ligand>
</feature>
<dbReference type="InterPro" id="IPR033905">
    <property type="entry name" value="Secretory_peroxidase"/>
</dbReference>
<feature type="binding site" description="axial binding residue" evidence="16">
    <location>
        <position position="198"/>
    </location>
    <ligand>
        <name>heme b</name>
        <dbReference type="ChEBI" id="CHEBI:60344"/>
    </ligand>
    <ligandPart>
        <name>Fe</name>
        <dbReference type="ChEBI" id="CHEBI:18248"/>
    </ligandPart>
</feature>
<dbReference type="GO" id="GO:0006979">
    <property type="term" value="P:response to oxidative stress"/>
    <property type="evidence" value="ECO:0007669"/>
    <property type="project" value="UniProtKB-UniRule"/>
</dbReference>
<keyword evidence="19" id="KW-0376">Hydrogen peroxide</keyword>
<evidence type="ECO:0000256" key="13">
    <source>
        <dbReference type="ARBA" id="ARBA00023180"/>
    </source>
</evidence>
<evidence type="ECO:0000256" key="19">
    <source>
        <dbReference type="RuleBase" id="RU362060"/>
    </source>
</evidence>
<feature type="binding site" evidence="16">
    <location>
        <position position="71"/>
    </location>
    <ligand>
        <name>Ca(2+)</name>
        <dbReference type="ChEBI" id="CHEBI:29108"/>
        <label>1</label>
    </ligand>
</feature>
<feature type="disulfide bond" evidence="18">
    <location>
        <begin position="39"/>
        <end position="119"/>
    </location>
</feature>
<dbReference type="PANTHER" id="PTHR31388:SF126">
    <property type="entry name" value="PEROXIDASE"/>
    <property type="match status" value="1"/>
</dbReference>
<protein>
    <recommendedName>
        <fullName evidence="4 19">Peroxidase</fullName>
        <ecNumber evidence="4 19">1.11.1.7</ecNumber>
    </recommendedName>
</protein>
<keyword evidence="10 19" id="KW-0560">Oxidoreductase</keyword>
<comment type="function">
    <text evidence="2">Removal of H(2)O(2), oxidation of toxic reductants, biosynthesis and degradation of lignin, suberization, auxin catabolism, response to environmental stresses such as wounding, pathogen attack and oxidative stress. These functions might be dependent on each isozyme/isoform in each plant tissue.</text>
</comment>
<dbReference type="EMBL" id="SDMP01000012">
    <property type="protein sequence ID" value="RYR27155.1"/>
    <property type="molecule type" value="Genomic_DNA"/>
</dbReference>
<dbReference type="InterPro" id="IPR002016">
    <property type="entry name" value="Haem_peroxidase"/>
</dbReference>
<dbReference type="Pfam" id="PF00141">
    <property type="entry name" value="peroxidase"/>
    <property type="match status" value="1"/>
</dbReference>
<dbReference type="Gene3D" id="1.10.520.10">
    <property type="match status" value="1"/>
</dbReference>
<dbReference type="GO" id="GO:0020037">
    <property type="term" value="F:heme binding"/>
    <property type="evidence" value="ECO:0007669"/>
    <property type="project" value="UniProtKB-UniRule"/>
</dbReference>
<evidence type="ECO:0000313" key="21">
    <source>
        <dbReference type="EMBL" id="RYR27155.1"/>
    </source>
</evidence>
<feature type="binding site" evidence="16">
    <location>
        <position position="76"/>
    </location>
    <ligand>
        <name>Ca(2+)</name>
        <dbReference type="ChEBI" id="CHEBI:29108"/>
        <label>1</label>
    </ligand>
</feature>
<evidence type="ECO:0000256" key="7">
    <source>
        <dbReference type="ARBA" id="ARBA00022723"/>
    </source>
</evidence>
<feature type="binding site" evidence="16">
    <location>
        <position position="199"/>
    </location>
    <ligand>
        <name>Ca(2+)</name>
        <dbReference type="ChEBI" id="CHEBI:29108"/>
        <label>2</label>
    </ligand>
</feature>
<feature type="binding site" evidence="15">
    <location>
        <position position="168"/>
    </location>
    <ligand>
        <name>substrate</name>
    </ligand>
</feature>
<dbReference type="OrthoDB" id="2113341at2759"/>
<keyword evidence="19" id="KW-0964">Secreted</keyword>
<evidence type="ECO:0000259" key="20">
    <source>
        <dbReference type="PROSITE" id="PS50873"/>
    </source>
</evidence>
<evidence type="ECO:0000256" key="15">
    <source>
        <dbReference type="PIRSR" id="PIRSR600823-2"/>
    </source>
</evidence>
<dbReference type="EC" id="1.11.1.7" evidence="4 19"/>
<organism evidence="21 22">
    <name type="scientific">Arachis hypogaea</name>
    <name type="common">Peanut</name>
    <dbReference type="NCBI Taxonomy" id="3818"/>
    <lineage>
        <taxon>Eukaryota</taxon>
        <taxon>Viridiplantae</taxon>
        <taxon>Streptophyta</taxon>
        <taxon>Embryophyta</taxon>
        <taxon>Tracheophyta</taxon>
        <taxon>Spermatophyta</taxon>
        <taxon>Magnoliopsida</taxon>
        <taxon>eudicotyledons</taxon>
        <taxon>Gunneridae</taxon>
        <taxon>Pentapetalae</taxon>
        <taxon>rosids</taxon>
        <taxon>fabids</taxon>
        <taxon>Fabales</taxon>
        <taxon>Fabaceae</taxon>
        <taxon>Papilionoideae</taxon>
        <taxon>50 kb inversion clade</taxon>
        <taxon>dalbergioids sensu lato</taxon>
        <taxon>Dalbergieae</taxon>
        <taxon>Pterocarpus clade</taxon>
        <taxon>Arachis</taxon>
    </lineage>
</organism>
<comment type="similarity">
    <text evidence="19">Belongs to the peroxidase family. Classical plant (class III) peroxidase subfamily.</text>
</comment>
<reference evidence="21 22" key="1">
    <citation type="submission" date="2019-01" db="EMBL/GenBank/DDBJ databases">
        <title>Sequencing of cultivated peanut Arachis hypogaea provides insights into genome evolution and oil improvement.</title>
        <authorList>
            <person name="Chen X."/>
        </authorList>
    </citation>
    <scope>NUCLEOTIDE SEQUENCE [LARGE SCALE GENOMIC DNA]</scope>
    <source>
        <strain evidence="22">cv. Fuhuasheng</strain>
        <tissue evidence="21">Leaves</tissue>
    </source>
</reference>
<comment type="caution">
    <text evidence="21">The sequence shown here is derived from an EMBL/GenBank/DDBJ whole genome shotgun (WGS) entry which is preliminary data.</text>
</comment>
<evidence type="ECO:0000256" key="3">
    <source>
        <dbReference type="ARBA" id="ARBA00004613"/>
    </source>
</evidence>
<evidence type="ECO:0000256" key="9">
    <source>
        <dbReference type="ARBA" id="ARBA00022837"/>
    </source>
</evidence>
<dbReference type="PROSITE" id="PS50873">
    <property type="entry name" value="PEROXIDASE_4"/>
    <property type="match status" value="1"/>
</dbReference>
<evidence type="ECO:0000256" key="16">
    <source>
        <dbReference type="PIRSR" id="PIRSR600823-3"/>
    </source>
</evidence>
<dbReference type="AlphaFoldDB" id="A0A445AL75"/>
<dbReference type="SUPFAM" id="SSF48113">
    <property type="entry name" value="Heme-dependent peroxidases"/>
    <property type="match status" value="1"/>
</dbReference>
<keyword evidence="9 16" id="KW-0106">Calcium</keyword>
<dbReference type="InterPro" id="IPR010255">
    <property type="entry name" value="Haem_peroxidase_sf"/>
</dbReference>
<feature type="binding site" evidence="16">
    <location>
        <position position="252"/>
    </location>
    <ligand>
        <name>Ca(2+)</name>
        <dbReference type="ChEBI" id="CHEBI:29108"/>
        <label>2</label>
    </ligand>
</feature>
<evidence type="ECO:0000256" key="14">
    <source>
        <dbReference type="PIRSR" id="PIRSR600823-1"/>
    </source>
</evidence>
<dbReference type="GO" id="GO:0140825">
    <property type="term" value="F:lactoperoxidase activity"/>
    <property type="evidence" value="ECO:0007669"/>
    <property type="project" value="UniProtKB-EC"/>
</dbReference>
<name>A0A445AL75_ARAHY</name>
<keyword evidence="5 19" id="KW-0575">Peroxidase</keyword>
<feature type="disulfide bond" evidence="18">
    <location>
        <begin position="72"/>
        <end position="77"/>
    </location>
</feature>
<dbReference type="FunFam" id="1.10.420.10:FF:000006">
    <property type="entry name" value="Peroxidase"/>
    <property type="match status" value="1"/>
</dbReference>
<evidence type="ECO:0000256" key="10">
    <source>
        <dbReference type="ARBA" id="ARBA00023002"/>
    </source>
</evidence>
<keyword evidence="12 18" id="KW-1015">Disulfide bond</keyword>
<dbReference type="PANTHER" id="PTHR31388">
    <property type="entry name" value="PEROXIDASE 72-RELATED"/>
    <property type="match status" value="1"/>
</dbReference>
<gene>
    <name evidence="21" type="ORF">Ahy_B02g061491</name>
</gene>
<feature type="domain" description="Plant heme peroxidase family profile" evidence="20">
    <location>
        <begin position="29"/>
        <end position="324"/>
    </location>
</feature>
<comment type="cofactor">
    <cofactor evidence="16 19">
        <name>Ca(2+)</name>
        <dbReference type="ChEBI" id="CHEBI:29108"/>
    </cofactor>
    <text evidence="16 19">Binds 2 calcium ions per subunit.</text>
</comment>